<organism evidence="1 2">
    <name type="scientific">Niabella ginsengisoli</name>
    <dbReference type="NCBI Taxonomy" id="522298"/>
    <lineage>
        <taxon>Bacteria</taxon>
        <taxon>Pseudomonadati</taxon>
        <taxon>Bacteroidota</taxon>
        <taxon>Chitinophagia</taxon>
        <taxon>Chitinophagales</taxon>
        <taxon>Chitinophagaceae</taxon>
        <taxon>Niabella</taxon>
    </lineage>
</organism>
<proteinExistence type="predicted"/>
<dbReference type="EMBL" id="JAKWBL010000004">
    <property type="protein sequence ID" value="MCH5600699.1"/>
    <property type="molecule type" value="Genomic_DNA"/>
</dbReference>
<accession>A0ABS9SQR0</accession>
<name>A0ABS9SQR0_9BACT</name>
<dbReference type="RefSeq" id="WP_240833066.1">
    <property type="nucleotide sequence ID" value="NZ_JAKWBL010000004.1"/>
</dbReference>
<keyword evidence="2" id="KW-1185">Reference proteome</keyword>
<protein>
    <submittedName>
        <fullName evidence="1">Uncharacterized protein</fullName>
    </submittedName>
</protein>
<dbReference type="Proteomes" id="UP001202248">
    <property type="component" value="Unassembled WGS sequence"/>
</dbReference>
<evidence type="ECO:0000313" key="1">
    <source>
        <dbReference type="EMBL" id="MCH5600699.1"/>
    </source>
</evidence>
<gene>
    <name evidence="1" type="ORF">MKP09_23670</name>
</gene>
<comment type="caution">
    <text evidence="1">The sequence shown here is derived from an EMBL/GenBank/DDBJ whole genome shotgun (WGS) entry which is preliminary data.</text>
</comment>
<sequence>MMVNRFRWLYTTYRFGDLYDNPVRRKDLGANGALLNFYFKGYKDQMSSRLSWAILPSTKELELKISVQFAVINNRAYPLGHYPGRPVDENYDLVAWKK</sequence>
<evidence type="ECO:0000313" key="2">
    <source>
        <dbReference type="Proteomes" id="UP001202248"/>
    </source>
</evidence>
<reference evidence="1 2" key="1">
    <citation type="submission" date="2022-02" db="EMBL/GenBank/DDBJ databases">
        <authorList>
            <person name="Min J."/>
        </authorList>
    </citation>
    <scope>NUCLEOTIDE SEQUENCE [LARGE SCALE GENOMIC DNA]</scope>
    <source>
        <strain evidence="1 2">GR10-1</strain>
    </source>
</reference>